<feature type="signal peptide" evidence="6">
    <location>
        <begin position="1"/>
        <end position="21"/>
    </location>
</feature>
<evidence type="ECO:0000256" key="4">
    <source>
        <dbReference type="ARBA" id="ARBA00023136"/>
    </source>
</evidence>
<evidence type="ECO:0000313" key="7">
    <source>
        <dbReference type="EMBL" id="BAX82421.1"/>
    </source>
</evidence>
<protein>
    <recommendedName>
        <fullName evidence="9">Transporter</fullName>
    </recommendedName>
</protein>
<dbReference type="EMBL" id="AP018042">
    <property type="protein sequence ID" value="BAX82421.1"/>
    <property type="molecule type" value="Genomic_DNA"/>
</dbReference>
<dbReference type="AlphaFoldDB" id="A0A1Y1CT40"/>
<dbReference type="GO" id="GO:0015288">
    <property type="term" value="F:porin activity"/>
    <property type="evidence" value="ECO:0007669"/>
    <property type="project" value="TreeGrafter"/>
</dbReference>
<proteinExistence type="predicted"/>
<evidence type="ECO:0000256" key="5">
    <source>
        <dbReference type="ARBA" id="ARBA00023237"/>
    </source>
</evidence>
<gene>
    <name evidence="7" type="ORF">ALGA_4130</name>
</gene>
<dbReference type="GO" id="GO:1990281">
    <property type="term" value="C:efflux pump complex"/>
    <property type="evidence" value="ECO:0007669"/>
    <property type="project" value="TreeGrafter"/>
</dbReference>
<evidence type="ECO:0000256" key="2">
    <source>
        <dbReference type="ARBA" id="ARBA00022452"/>
    </source>
</evidence>
<dbReference type="GO" id="GO:0015562">
    <property type="term" value="F:efflux transmembrane transporter activity"/>
    <property type="evidence" value="ECO:0007669"/>
    <property type="project" value="InterPro"/>
</dbReference>
<dbReference type="InterPro" id="IPR051906">
    <property type="entry name" value="TolC-like"/>
</dbReference>
<keyword evidence="2" id="KW-1134">Transmembrane beta strand</keyword>
<dbReference type="Gene3D" id="1.20.1600.10">
    <property type="entry name" value="Outer membrane efflux proteins (OEP)"/>
    <property type="match status" value="1"/>
</dbReference>
<dbReference type="PANTHER" id="PTHR30026:SF20">
    <property type="entry name" value="OUTER MEMBRANE PROTEIN TOLC"/>
    <property type="match status" value="1"/>
</dbReference>
<keyword evidence="4" id="KW-0472">Membrane</keyword>
<dbReference type="KEGG" id="mbas:ALGA_4130"/>
<dbReference type="GO" id="GO:0009279">
    <property type="term" value="C:cell outer membrane"/>
    <property type="evidence" value="ECO:0007669"/>
    <property type="project" value="UniProtKB-SubCell"/>
</dbReference>
<reference evidence="8" key="2">
    <citation type="journal article" date="2020" name="Antonie Van Leeuwenhoek">
        <title>Labilibaculum antarcticum sp. nov., a novel facultative anaerobic, psychrotorelant bacterium isolated from marine sediment of Antarctica.</title>
        <authorList>
            <person name="Watanabe M."/>
            <person name="Kojima H."/>
            <person name="Fukui M."/>
        </authorList>
    </citation>
    <scope>NUCLEOTIDE SEQUENCE [LARGE SCALE GENOMIC DNA]</scope>
    <source>
        <strain evidence="8">SPP2</strain>
    </source>
</reference>
<dbReference type="RefSeq" id="WP_096432718.1">
    <property type="nucleotide sequence ID" value="NZ_AP018042.1"/>
</dbReference>
<feature type="chain" id="PRO_5013027938" description="Transporter" evidence="6">
    <location>
        <begin position="22"/>
        <end position="410"/>
    </location>
</feature>
<sequence>MRKVNIIITALFLLTSSVVFGQQELSAYLNTGAENNPGLQARFKEYMAALEVAPQVKVLPDPQLAFAYFIKPVETRVGPQEFKFSASQMFPWFGTLKAKENIAIQNAKAKYEVFQDVKSKLFSDISANYYNIYFNKKAISVTKENLEILSAFKKLAVIKVEAGLVSAVDEYRIEMEIGDLQNQLDLLTDKQQVLEIAFNNLLNADKSSMVNTPEVLWENNIRFTKEALLDSVKSNNHKLLGIALQQESLKYRKVLADKQGKPSFNLGFDYTIVGKGGNNLAGKDAFIFPKIGITVPLYRNKYKAMINEVVLLETAKEMDKANTLNMLESIFENSWKDYKDGHRRIALYITQLELANISLNLLGTDYATGNKNFEEILRMERKVLKYNLELEKARADKQAAIAFINYLMGK</sequence>
<dbReference type="PANTHER" id="PTHR30026">
    <property type="entry name" value="OUTER MEMBRANE PROTEIN TOLC"/>
    <property type="match status" value="1"/>
</dbReference>
<keyword evidence="3" id="KW-0812">Transmembrane</keyword>
<dbReference type="SUPFAM" id="SSF56954">
    <property type="entry name" value="Outer membrane efflux proteins (OEP)"/>
    <property type="match status" value="1"/>
</dbReference>
<evidence type="ECO:0000256" key="3">
    <source>
        <dbReference type="ARBA" id="ARBA00022692"/>
    </source>
</evidence>
<evidence type="ECO:0000313" key="8">
    <source>
        <dbReference type="Proteomes" id="UP000218267"/>
    </source>
</evidence>
<comment type="subcellular location">
    <subcellularLocation>
        <location evidence="1">Cell outer membrane</location>
    </subcellularLocation>
</comment>
<evidence type="ECO:0000256" key="6">
    <source>
        <dbReference type="SAM" id="SignalP"/>
    </source>
</evidence>
<organism evidence="7 8">
    <name type="scientific">Labilibaculum antarcticum</name>
    <dbReference type="NCBI Taxonomy" id="1717717"/>
    <lineage>
        <taxon>Bacteria</taxon>
        <taxon>Pseudomonadati</taxon>
        <taxon>Bacteroidota</taxon>
        <taxon>Bacteroidia</taxon>
        <taxon>Marinilabiliales</taxon>
        <taxon>Marinifilaceae</taxon>
        <taxon>Labilibaculum</taxon>
    </lineage>
</organism>
<keyword evidence="5" id="KW-0998">Cell outer membrane</keyword>
<evidence type="ECO:0008006" key="9">
    <source>
        <dbReference type="Google" id="ProtNLM"/>
    </source>
</evidence>
<keyword evidence="6" id="KW-0732">Signal</keyword>
<reference evidence="7 8" key="1">
    <citation type="journal article" date="2018" name="Mar. Genomics">
        <title>Complete genome sequence of Marinifilaceae bacterium strain SPP2, isolated from the Antarctic marine sediment.</title>
        <authorList>
            <person name="Watanabe M."/>
            <person name="Kojima H."/>
            <person name="Fukui M."/>
        </authorList>
    </citation>
    <scope>NUCLEOTIDE SEQUENCE [LARGE SCALE GENOMIC DNA]</scope>
    <source>
        <strain evidence="7 8">SPP2</strain>
    </source>
</reference>
<name>A0A1Y1CT40_9BACT</name>
<evidence type="ECO:0000256" key="1">
    <source>
        <dbReference type="ARBA" id="ARBA00004442"/>
    </source>
</evidence>
<keyword evidence="8" id="KW-1185">Reference proteome</keyword>
<dbReference type="OrthoDB" id="1680428at2"/>
<dbReference type="Proteomes" id="UP000218267">
    <property type="component" value="Chromosome"/>
</dbReference>
<accession>A0A1Y1CT40</accession>